<reference evidence="4 5" key="1">
    <citation type="submission" date="2023-12" db="EMBL/GenBank/DDBJ databases">
        <title>the genome sequence of Hyalangium sp. s54d21.</title>
        <authorList>
            <person name="Zhang X."/>
        </authorList>
    </citation>
    <scope>NUCLEOTIDE SEQUENCE [LARGE SCALE GENOMIC DNA]</scope>
    <source>
        <strain evidence="5">s54d21</strain>
    </source>
</reference>
<feature type="compositionally biased region" description="Pro residues" evidence="1">
    <location>
        <begin position="26"/>
        <end position="45"/>
    </location>
</feature>
<keyword evidence="3" id="KW-0732">Signal</keyword>
<dbReference type="RefSeq" id="WP_321550689.1">
    <property type="nucleotide sequence ID" value="NZ_JAXIVS010000017.1"/>
</dbReference>
<evidence type="ECO:0000256" key="2">
    <source>
        <dbReference type="SAM" id="Phobius"/>
    </source>
</evidence>
<dbReference type="EMBL" id="JAXIVS010000017">
    <property type="protein sequence ID" value="MDY7231974.1"/>
    <property type="molecule type" value="Genomic_DNA"/>
</dbReference>
<feature type="transmembrane region" description="Helical" evidence="2">
    <location>
        <begin position="80"/>
        <end position="102"/>
    </location>
</feature>
<keyword evidence="2" id="KW-1133">Transmembrane helix</keyword>
<feature type="transmembrane region" description="Helical" evidence="2">
    <location>
        <begin position="170"/>
        <end position="189"/>
    </location>
</feature>
<organism evidence="4 5">
    <name type="scientific">Hyalangium rubrum</name>
    <dbReference type="NCBI Taxonomy" id="3103134"/>
    <lineage>
        <taxon>Bacteria</taxon>
        <taxon>Pseudomonadati</taxon>
        <taxon>Myxococcota</taxon>
        <taxon>Myxococcia</taxon>
        <taxon>Myxococcales</taxon>
        <taxon>Cystobacterineae</taxon>
        <taxon>Archangiaceae</taxon>
        <taxon>Hyalangium</taxon>
    </lineage>
</organism>
<proteinExistence type="predicted"/>
<keyword evidence="2" id="KW-0472">Membrane</keyword>
<comment type="caution">
    <text evidence="4">The sequence shown here is derived from an EMBL/GenBank/DDBJ whole genome shotgun (WGS) entry which is preliminary data.</text>
</comment>
<gene>
    <name evidence="4" type="ORF">SYV04_36640</name>
</gene>
<keyword evidence="2" id="KW-0812">Transmembrane</keyword>
<feature type="transmembrane region" description="Helical" evidence="2">
    <location>
        <begin position="109"/>
        <end position="132"/>
    </location>
</feature>
<keyword evidence="5" id="KW-1185">Reference proteome</keyword>
<name>A0ABU5HGI3_9BACT</name>
<dbReference type="Proteomes" id="UP001291309">
    <property type="component" value="Unassembled WGS sequence"/>
</dbReference>
<evidence type="ECO:0000313" key="4">
    <source>
        <dbReference type="EMBL" id="MDY7231974.1"/>
    </source>
</evidence>
<feature type="region of interest" description="Disordered" evidence="1">
    <location>
        <begin position="23"/>
        <end position="58"/>
    </location>
</feature>
<sequence>MLLTRIVLCLALLAPCVGLAQAPEGEPSPAPTEALPPPPLLPAPEQPEESPPEGELIPREYELNGPLKQSFSASRAMLELIGGGAVGAGMAIAGGIFGGLVFSASCEDLDCLGVVFVSGLVGATFGVPLGVYGAGRLMDGRGQYWPTFLGTLVGAGLGLAGGLASQNEAALVVGLTFGPVLGAMVGYELSHAYQQPAPRPARFETGFQLHPAVGFTPGGGLLGSLSGRF</sequence>
<protein>
    <submittedName>
        <fullName evidence="4">Uncharacterized protein</fullName>
    </submittedName>
</protein>
<accession>A0ABU5HGI3</accession>
<evidence type="ECO:0000313" key="5">
    <source>
        <dbReference type="Proteomes" id="UP001291309"/>
    </source>
</evidence>
<feature type="chain" id="PRO_5045963654" evidence="3">
    <location>
        <begin position="23"/>
        <end position="229"/>
    </location>
</feature>
<feature type="signal peptide" evidence="3">
    <location>
        <begin position="1"/>
        <end position="22"/>
    </location>
</feature>
<evidence type="ECO:0000256" key="1">
    <source>
        <dbReference type="SAM" id="MobiDB-lite"/>
    </source>
</evidence>
<evidence type="ECO:0000256" key="3">
    <source>
        <dbReference type="SAM" id="SignalP"/>
    </source>
</evidence>
<feature type="transmembrane region" description="Helical" evidence="2">
    <location>
        <begin position="144"/>
        <end position="163"/>
    </location>
</feature>